<comment type="caution">
    <text evidence="1">The sequence shown here is derived from an EMBL/GenBank/DDBJ whole genome shotgun (WGS) entry which is preliminary data.</text>
</comment>
<name>A0A2N0QIA7_9GLOM</name>
<protein>
    <submittedName>
        <fullName evidence="1">Uncharacterized protein</fullName>
    </submittedName>
</protein>
<organism evidence="1 2">
    <name type="scientific">Rhizophagus irregularis</name>
    <dbReference type="NCBI Taxonomy" id="588596"/>
    <lineage>
        <taxon>Eukaryota</taxon>
        <taxon>Fungi</taxon>
        <taxon>Fungi incertae sedis</taxon>
        <taxon>Mucoromycota</taxon>
        <taxon>Glomeromycotina</taxon>
        <taxon>Glomeromycetes</taxon>
        <taxon>Glomerales</taxon>
        <taxon>Glomeraceae</taxon>
        <taxon>Rhizophagus</taxon>
    </lineage>
</organism>
<gene>
    <name evidence="1" type="ORF">RhiirA1_485342</name>
</gene>
<reference evidence="1 2" key="1">
    <citation type="submission" date="2017-10" db="EMBL/GenBank/DDBJ databases">
        <title>Extensive intraspecific genome diversity in a model arbuscular mycorrhizal fungus.</title>
        <authorList>
            <person name="Chen E.C.H."/>
            <person name="Morin E."/>
            <person name="Baudet D."/>
            <person name="Noel J."/>
            <person name="Ndikumana S."/>
            <person name="Charron P."/>
            <person name="St-Onge C."/>
            <person name="Giorgi J."/>
            <person name="Grigoriev I.V."/>
            <person name="Roux C."/>
            <person name="Martin F.M."/>
            <person name="Corradi N."/>
        </authorList>
    </citation>
    <scope>NUCLEOTIDE SEQUENCE [LARGE SCALE GENOMIC DNA]</scope>
    <source>
        <strain evidence="1 2">A1</strain>
    </source>
</reference>
<reference evidence="1 2" key="2">
    <citation type="submission" date="2017-10" db="EMBL/GenBank/DDBJ databases">
        <title>Genome analyses suggest a sexual origin of heterokaryosis in a supposedly ancient asexual fungus.</title>
        <authorList>
            <person name="Corradi N."/>
            <person name="Sedzielewska K."/>
            <person name="Noel J."/>
            <person name="Charron P."/>
            <person name="Farinelli L."/>
            <person name="Marton T."/>
            <person name="Kruger M."/>
            <person name="Pelin A."/>
            <person name="Brachmann A."/>
            <person name="Corradi N."/>
        </authorList>
    </citation>
    <scope>NUCLEOTIDE SEQUENCE [LARGE SCALE GENOMIC DNA]</scope>
    <source>
        <strain evidence="1 2">A1</strain>
    </source>
</reference>
<dbReference type="EMBL" id="LLXH01009048">
    <property type="protein sequence ID" value="PKC50790.1"/>
    <property type="molecule type" value="Genomic_DNA"/>
</dbReference>
<dbReference type="AlphaFoldDB" id="A0A2N0QIA7"/>
<dbReference type="VEuPathDB" id="FungiDB:RhiirA1_485342"/>
<accession>A0A2N0QIA7</accession>
<sequence>MYQLYVSTRIDEFRLLHLNEEQIQSLLKMQYEAQKNSYHNRFPNAKYEMIYYEGEKDMEPN</sequence>
<evidence type="ECO:0000313" key="1">
    <source>
        <dbReference type="EMBL" id="PKC50790.1"/>
    </source>
</evidence>
<evidence type="ECO:0000313" key="2">
    <source>
        <dbReference type="Proteomes" id="UP000232688"/>
    </source>
</evidence>
<dbReference type="Proteomes" id="UP000232688">
    <property type="component" value="Unassembled WGS sequence"/>
</dbReference>
<proteinExistence type="predicted"/>